<comment type="similarity">
    <text evidence="2">Belongs to the class-II fumarase/aspartase family.</text>
</comment>
<dbReference type="RefSeq" id="WP_036348698.1">
    <property type="nucleotide sequence ID" value="NZ_JALN02000002.1"/>
</dbReference>
<evidence type="ECO:0000256" key="1">
    <source>
        <dbReference type="ARBA" id="ARBA00023239"/>
    </source>
</evidence>
<feature type="domain" description="Fumarate lyase N-terminal" evidence="3">
    <location>
        <begin position="87"/>
        <end position="287"/>
    </location>
</feature>
<dbReference type="eggNOG" id="COG0015">
    <property type="taxonomic scope" value="Bacteria"/>
</dbReference>
<dbReference type="Gene3D" id="1.20.200.10">
    <property type="entry name" value="Fumarase/aspartase (Central domain)"/>
    <property type="match status" value="1"/>
</dbReference>
<gene>
    <name evidence="4" type="ORF">Y900_029030</name>
</gene>
<accession>A0A064CEZ5</accession>
<keyword evidence="5" id="KW-1185">Reference proteome</keyword>
<reference evidence="4" key="1">
    <citation type="submission" date="2014-05" db="EMBL/GenBank/DDBJ databases">
        <title>Genome sequence of Mycobacterium aromaticivorans strain JS19b1T (= DSM 45407T).</title>
        <authorList>
            <person name="Kwak Y."/>
            <person name="Park G.-S."/>
            <person name="Li Q.X."/>
            <person name="Lee S.-E."/>
            <person name="Shin J.-H."/>
        </authorList>
    </citation>
    <scope>NUCLEOTIDE SEQUENCE [LARGE SCALE GENOMIC DNA]</scope>
    <source>
        <strain evidence="4">JS19b1</strain>
    </source>
</reference>
<dbReference type="PROSITE" id="PS00163">
    <property type="entry name" value="FUMARATE_LYASES"/>
    <property type="match status" value="1"/>
</dbReference>
<dbReference type="STRING" id="1440774.Y900_029030"/>
<name>A0A064CEZ5_9MYCO</name>
<keyword evidence="1" id="KW-0456">Lyase</keyword>
<protein>
    <submittedName>
        <fullName evidence="4">3-carboxy-cis,cis-muconate cycloisomerase</fullName>
    </submittedName>
</protein>
<dbReference type="InterPro" id="IPR020557">
    <property type="entry name" value="Fumarate_lyase_CS"/>
</dbReference>
<proteinExistence type="inferred from homology"/>
<dbReference type="GO" id="GO:0016853">
    <property type="term" value="F:isomerase activity"/>
    <property type="evidence" value="ECO:0007669"/>
    <property type="project" value="UniProtKB-KW"/>
</dbReference>
<organism evidence="4 5">
    <name type="scientific">Mycolicibacterium aromaticivorans JS19b1 = JCM 16368</name>
    <dbReference type="NCBI Taxonomy" id="1440774"/>
    <lineage>
        <taxon>Bacteria</taxon>
        <taxon>Bacillati</taxon>
        <taxon>Actinomycetota</taxon>
        <taxon>Actinomycetes</taxon>
        <taxon>Mycobacteriales</taxon>
        <taxon>Mycobacteriaceae</taxon>
        <taxon>Mycolicibacterium</taxon>
    </lineage>
</organism>
<dbReference type="EMBL" id="JALN02000002">
    <property type="protein sequence ID" value="KDE97302.1"/>
    <property type="molecule type" value="Genomic_DNA"/>
</dbReference>
<dbReference type="PRINTS" id="PR00149">
    <property type="entry name" value="FUMRATELYASE"/>
</dbReference>
<dbReference type="Pfam" id="PF00206">
    <property type="entry name" value="Lyase_1"/>
    <property type="match status" value="1"/>
</dbReference>
<dbReference type="AlphaFoldDB" id="A0A064CEZ5"/>
<evidence type="ECO:0000313" key="5">
    <source>
        <dbReference type="Proteomes" id="UP000022835"/>
    </source>
</evidence>
<dbReference type="SUPFAM" id="SSF48557">
    <property type="entry name" value="L-aspartase-like"/>
    <property type="match status" value="1"/>
</dbReference>
<comment type="caution">
    <text evidence="4">The sequence shown here is derived from an EMBL/GenBank/DDBJ whole genome shotgun (WGS) entry which is preliminary data.</text>
</comment>
<dbReference type="Proteomes" id="UP000022835">
    <property type="component" value="Unassembled WGS sequence"/>
</dbReference>
<evidence type="ECO:0000313" key="4">
    <source>
        <dbReference type="EMBL" id="KDE97302.1"/>
    </source>
</evidence>
<dbReference type="InterPro" id="IPR022761">
    <property type="entry name" value="Fumarate_lyase_N"/>
</dbReference>
<evidence type="ECO:0000259" key="3">
    <source>
        <dbReference type="Pfam" id="PF00206"/>
    </source>
</evidence>
<dbReference type="InterPro" id="IPR008948">
    <property type="entry name" value="L-Aspartase-like"/>
</dbReference>
<dbReference type="InterPro" id="IPR000362">
    <property type="entry name" value="Fumarate_lyase_fam"/>
</dbReference>
<dbReference type="PANTHER" id="PTHR43172:SF2">
    <property type="entry name" value="ADENYLOSUCCINATE LYASE C-TERMINAL DOMAIN-CONTAINING PROTEIN"/>
    <property type="match status" value="1"/>
</dbReference>
<evidence type="ECO:0000256" key="2">
    <source>
        <dbReference type="ARBA" id="ARBA00034772"/>
    </source>
</evidence>
<dbReference type="GO" id="GO:0016829">
    <property type="term" value="F:lyase activity"/>
    <property type="evidence" value="ECO:0007669"/>
    <property type="project" value="UniProtKB-KW"/>
</dbReference>
<dbReference type="PANTHER" id="PTHR43172">
    <property type="entry name" value="ADENYLOSUCCINATE LYASE"/>
    <property type="match status" value="1"/>
</dbReference>
<sequence length="401" mass="41590">MTNLLWPGDNLAGDLMSDAAFLEAMLAVEGAWLDGLIDAGIAPREARAQLVDLLAENDLEAIARCADADGNPVSGLVSVLRERSAEPTARWLHRGLTSQDVIDTALMLCARDVLGAIGDEFAIQVRALCGLAETHRSTTALARTLTQAALPSTLGAKFAHWLTGVLDAVEPLRGLLASLPIQVGGAVGSLAAATELAGSVDGAVALSDGLAAALRLAPAPPWHSTRSAVTRIGDALASCCDAWGHIATDVATGSRSEIGELAEGRGGGSSSMPHKNNPIRSVLIRRATFTAGPLAGILHAAAGASVDERSDGAWHAEWATLQTLGRRTVVAAVHTSELVTGLLVHADRAAANLAAAQGLASEQRVMTELTGRAALRDYTGATDRLIDATLDRARRLFEDTP</sequence>
<dbReference type="OrthoDB" id="9768878at2"/>